<dbReference type="GO" id="GO:0005886">
    <property type="term" value="C:plasma membrane"/>
    <property type="evidence" value="ECO:0007669"/>
    <property type="project" value="TreeGrafter"/>
</dbReference>
<evidence type="ECO:0000313" key="2">
    <source>
        <dbReference type="EMBL" id="ANF26085.1"/>
    </source>
</evidence>
<sequence length="981" mass="108465">MPNGMKRALIGVMTALIVYCLLGFLILPGVAERVVNQQLAKYATVPARLGRIEFNPFTLNLRLHNLHLGEPDAEQLAFERLFVDLDWDSLWSRSLHFSDIELIGPNAEVLFDIDGKLNLAELFELPSNEDTPAEDKEPLALRIDRLQLAGGRVHFADQRTQEPIDFLLDSLEFELLNFATRSDDAADAVLVARGPDGSRIKWKGQLNLSPVTSTGQLEINGLALKTFWPYVRDMAPLALNEGQLSLKTEYQLDLSKGTSLQLSDASATLASLSIDSLQGQPLLRLEQAEIAHASLDLPKRQFTLGQLRSQALESWLIREPDGQLNWQRLLASKPEPQPQPTDTEEQPAQDEPKPTQEGDTSDQPWRIVLRDAELRNYQLHLADKVPEPNVELDLGPLDLDVRNFDSRGTAPMELKLTTEVGKQGSLLAEGQLTLTPMQGSFDVTLAGIDLRLAQPYLSPFVHLELRSGLLASQLAVELTGVEPLAFHIGGSAEITQLHTLDTIQDRDLMKWQSLQVSGLDYSYPNALQIEKIDLNQPYARFIINPDLTTNINDLLVDKPSASPNQEAPPSEAPASPDEPDVPFALRIGGIQIADGSANFSDLSLRPPFITAIQDLGGSIGTLDNRQHNAASVDIEGKVDRYAPVSIEGSLTPFEPLQSLDITTRFRQVELTTLSPYSAKFAGYRIRKGRLNLDLHYRIQQGQLNAENEVVLEELQLGEKVDSEQAVDLPVRLAVALLKDSSGTIALKIPVQGDLKNPQFDVVPIIWQTLRNLVVRAAKSPFKFLGGLVGREQADLSQILFLPGSSELDSRARSKLDALASALKERPVLRLEVEGMSAPAADGALLAEQWLEREYQQTWYKVLQRRGDTVPADPSMLEIGEEEKAAMLEGIYRSRLQQQPPAAWQSLDAEARTRQLRQAILSSRETSTALLRRLSRARAASIKDYLVDNAGLAADRVYLLDTGITQTVQDGGVPTVLHLEAE</sequence>
<proteinExistence type="predicted"/>
<name>A0A172WS23_STUST</name>
<protein>
    <recommendedName>
        <fullName evidence="4">DUF748 domain-containing protein</fullName>
    </recommendedName>
</protein>
<dbReference type="RefSeq" id="WP_064481632.1">
    <property type="nucleotide sequence ID" value="NZ_CP015641.1"/>
</dbReference>
<dbReference type="OrthoDB" id="9757969at2"/>
<dbReference type="AlphaFoldDB" id="A0A172WS23"/>
<dbReference type="Gene3D" id="3.30.1330.60">
    <property type="entry name" value="OmpA-like domain"/>
    <property type="match status" value="1"/>
</dbReference>
<evidence type="ECO:0008006" key="4">
    <source>
        <dbReference type="Google" id="ProtNLM"/>
    </source>
</evidence>
<dbReference type="Pfam" id="PF05359">
    <property type="entry name" value="DUF748"/>
    <property type="match status" value="2"/>
</dbReference>
<dbReference type="Proteomes" id="UP000077787">
    <property type="component" value="Chromosome"/>
</dbReference>
<reference evidence="2 3" key="1">
    <citation type="submission" date="2016-05" db="EMBL/GenBank/DDBJ databases">
        <title>Genome sequence of Pseudomonas stutzeri 273 and identification of the exopolysaccharide biosynthesis locus.</title>
        <authorList>
            <person name="Wu S."/>
            <person name="Sun C."/>
        </authorList>
    </citation>
    <scope>NUCLEOTIDE SEQUENCE [LARGE SCALE GENOMIC DNA]</scope>
    <source>
        <strain evidence="2 3">273</strain>
    </source>
</reference>
<feature type="region of interest" description="Disordered" evidence="1">
    <location>
        <begin position="333"/>
        <end position="364"/>
    </location>
</feature>
<dbReference type="InterPro" id="IPR008023">
    <property type="entry name" value="DUF748"/>
</dbReference>
<gene>
    <name evidence="2" type="ORF">PS273GM_13480</name>
</gene>
<dbReference type="PANTHER" id="PTHR30441:SF8">
    <property type="entry name" value="DUF748 DOMAIN-CONTAINING PROTEIN"/>
    <property type="match status" value="1"/>
</dbReference>
<dbReference type="InterPro" id="IPR052894">
    <property type="entry name" value="AsmA-related"/>
</dbReference>
<organism evidence="2 3">
    <name type="scientific">Stutzerimonas stutzeri</name>
    <name type="common">Pseudomonas stutzeri</name>
    <dbReference type="NCBI Taxonomy" id="316"/>
    <lineage>
        <taxon>Bacteria</taxon>
        <taxon>Pseudomonadati</taxon>
        <taxon>Pseudomonadota</taxon>
        <taxon>Gammaproteobacteria</taxon>
        <taxon>Pseudomonadales</taxon>
        <taxon>Pseudomonadaceae</taxon>
        <taxon>Stutzerimonas</taxon>
    </lineage>
</organism>
<dbReference type="GO" id="GO:0090313">
    <property type="term" value="P:regulation of protein targeting to membrane"/>
    <property type="evidence" value="ECO:0007669"/>
    <property type="project" value="TreeGrafter"/>
</dbReference>
<feature type="region of interest" description="Disordered" evidence="1">
    <location>
        <begin position="556"/>
        <end position="580"/>
    </location>
</feature>
<dbReference type="InterPro" id="IPR036737">
    <property type="entry name" value="OmpA-like_sf"/>
</dbReference>
<dbReference type="PANTHER" id="PTHR30441">
    <property type="entry name" value="DUF748 DOMAIN-CONTAINING PROTEIN"/>
    <property type="match status" value="1"/>
</dbReference>
<feature type="compositionally biased region" description="Low complexity" evidence="1">
    <location>
        <begin position="559"/>
        <end position="575"/>
    </location>
</feature>
<dbReference type="EMBL" id="CP015641">
    <property type="protein sequence ID" value="ANF26085.1"/>
    <property type="molecule type" value="Genomic_DNA"/>
</dbReference>
<accession>A0A172WS23</accession>
<evidence type="ECO:0000256" key="1">
    <source>
        <dbReference type="SAM" id="MobiDB-lite"/>
    </source>
</evidence>
<evidence type="ECO:0000313" key="3">
    <source>
        <dbReference type="Proteomes" id="UP000077787"/>
    </source>
</evidence>